<evidence type="ECO:0000313" key="1">
    <source>
        <dbReference type="EMBL" id="AKV01256.1"/>
    </source>
</evidence>
<proteinExistence type="predicted"/>
<reference evidence="1 2" key="1">
    <citation type="submission" date="2015-08" db="EMBL/GenBank/DDBJ databases">
        <authorList>
            <person name="Babu N.S."/>
            <person name="Beckwith C.J."/>
            <person name="Beseler K.G."/>
            <person name="Brison A."/>
            <person name="Carone J.V."/>
            <person name="Caskin T.P."/>
            <person name="Diamond M."/>
            <person name="Durham M.E."/>
            <person name="Foxe J.M."/>
            <person name="Go M."/>
            <person name="Henderson B.A."/>
            <person name="Jones I.B."/>
            <person name="McGettigan J.A."/>
            <person name="Micheletti S.J."/>
            <person name="Nasrallah M.E."/>
            <person name="Ortiz D."/>
            <person name="Piller C.R."/>
            <person name="Privatt S.R."/>
            <person name="Schneider S.L."/>
            <person name="Sharp S."/>
            <person name="Smith T.C."/>
            <person name="Stanton J.D."/>
            <person name="Ullery H.E."/>
            <person name="Wilson R.J."/>
            <person name="Serrano M.G."/>
            <person name="Buck G."/>
            <person name="Lee V."/>
            <person name="Wang Y."/>
            <person name="Carvalho R."/>
            <person name="Voegtly L."/>
            <person name="Shi R."/>
            <person name="Duckworth R."/>
            <person name="Johnson A."/>
            <person name="Loviza R."/>
            <person name="Walstead R."/>
            <person name="Shah Z."/>
            <person name="Kiflezghi M."/>
            <person name="Wade K."/>
            <person name="Ball S.L."/>
            <person name="Bradley K.W."/>
            <person name="Asai D.J."/>
            <person name="Bowman C.A."/>
            <person name="Russell D.A."/>
            <person name="Pope W.H."/>
            <person name="Jacobs-Sera D."/>
            <person name="Hendrix R.W."/>
            <person name="Hatfull G.F."/>
        </authorList>
    </citation>
    <scope>NUCLEOTIDE SEQUENCE [LARGE SCALE GENOMIC DNA]</scope>
    <source>
        <strain evidence="1 2">DSM 27648</strain>
    </source>
</reference>
<gene>
    <name evidence="1" type="ORF">AKJ09_07919</name>
</gene>
<name>A0A0K1Q617_9BACT</name>
<evidence type="ECO:0000313" key="2">
    <source>
        <dbReference type="Proteomes" id="UP000064967"/>
    </source>
</evidence>
<dbReference type="EMBL" id="CP012333">
    <property type="protein sequence ID" value="AKV01256.1"/>
    <property type="molecule type" value="Genomic_DNA"/>
</dbReference>
<organism evidence="1 2">
    <name type="scientific">Labilithrix luteola</name>
    <dbReference type="NCBI Taxonomy" id="1391654"/>
    <lineage>
        <taxon>Bacteria</taxon>
        <taxon>Pseudomonadati</taxon>
        <taxon>Myxococcota</taxon>
        <taxon>Polyangia</taxon>
        <taxon>Polyangiales</taxon>
        <taxon>Labilitrichaceae</taxon>
        <taxon>Labilithrix</taxon>
    </lineage>
</organism>
<dbReference type="Proteomes" id="UP000064967">
    <property type="component" value="Chromosome"/>
</dbReference>
<keyword evidence="2" id="KW-1185">Reference proteome</keyword>
<dbReference type="KEGG" id="llu:AKJ09_07919"/>
<sequence>MRKIWAPSAGPLGRKFTPHGLRVKGFDSIASHGPCPGLSFDGDVSRNFNQPALFSLTSTSG</sequence>
<accession>A0A0K1Q617</accession>
<dbReference type="AlphaFoldDB" id="A0A0K1Q617"/>
<protein>
    <submittedName>
        <fullName evidence="1">Uncharacterized protein</fullName>
    </submittedName>
</protein>